<comment type="caution">
    <text evidence="4">The sequence shown here is derived from an EMBL/GenBank/DDBJ whole genome shotgun (WGS) entry which is preliminary data.</text>
</comment>
<dbReference type="OrthoDB" id="1522859at2"/>
<dbReference type="CDD" id="cd12797">
    <property type="entry name" value="M23_peptidase"/>
    <property type="match status" value="1"/>
</dbReference>
<evidence type="ECO:0000259" key="3">
    <source>
        <dbReference type="Pfam" id="PF05569"/>
    </source>
</evidence>
<dbReference type="PANTHER" id="PTHR21666:SF270">
    <property type="entry name" value="MUREIN HYDROLASE ACTIVATOR ENVC"/>
    <property type="match status" value="1"/>
</dbReference>
<accession>A0A1E5T5I5</accession>
<keyword evidence="5" id="KW-1185">Reference proteome</keyword>
<feature type="transmembrane region" description="Helical" evidence="1">
    <location>
        <begin position="6"/>
        <end position="22"/>
    </location>
</feature>
<evidence type="ECO:0000256" key="1">
    <source>
        <dbReference type="SAM" id="Phobius"/>
    </source>
</evidence>
<proteinExistence type="predicted"/>
<dbReference type="PANTHER" id="PTHR21666">
    <property type="entry name" value="PEPTIDASE-RELATED"/>
    <property type="match status" value="1"/>
</dbReference>
<feature type="domain" description="Peptidase M56" evidence="3">
    <location>
        <begin position="26"/>
        <end position="282"/>
    </location>
</feature>
<keyword evidence="1" id="KW-1133">Transmembrane helix</keyword>
<dbReference type="SUPFAM" id="SSF51261">
    <property type="entry name" value="Duplicated hybrid motif"/>
    <property type="match status" value="1"/>
</dbReference>
<dbReference type="InterPro" id="IPR008756">
    <property type="entry name" value="Peptidase_M56"/>
</dbReference>
<evidence type="ECO:0000313" key="5">
    <source>
        <dbReference type="Proteomes" id="UP000095552"/>
    </source>
</evidence>
<name>A0A1E5T5I5_9BACT</name>
<dbReference type="Pfam" id="PF05569">
    <property type="entry name" value="Peptidase_M56"/>
    <property type="match status" value="1"/>
</dbReference>
<dbReference type="CDD" id="cd07341">
    <property type="entry name" value="M56_BlaR1_MecR1_like"/>
    <property type="match status" value="1"/>
</dbReference>
<sequence length="658" mass="75869">MTHTILEIILCSLLFLSIYQLALAKSSLHRFKRYYLIFALCLTVIVPFITIKLPTTITPAYIKTKTYTKPIVNKIDRFTSKQTNDFVKPSQNQELSIDKEKLEAKTTTNSQAIPQGTFAIYILVSVVLLGRLGLNTFRLLRLAKKNPSIRHNDTRVILLPELTTPFSFFNSIYIYSRDFDQKENHSEILTHELAHVKQRHSIDVMITELFKAILWFNPFYYWFSKAIRQNHEYLADNEVIRKHKSISKYQKLLFEFVKRNQTSTFSMVSPFNYSFTQKRFIMMTKKNSRSSTIFKTVFTLLAICLVGMSFTLKPTNNQKLQDTEQDKNQVEIIYGKSVKPQISPVKLEEEGTKMILPFGATVGYGTPDMHDHEGVDFRAKRGTPVYATAAGLVVIASSNNERYGNFIRIKHNDTYESVYASLEALNVSKGETVSLGQMIGTVGNSIPESNIHLHYEVIKNGAQIDPDEYFFFTRDTEVVLSHSKITAEVNSYLLRTEFDMDKRETRLLMFSKESKYGKIIYDQNKILFVDHYEEVSKEMKMSDLSTTQLNALKGLKNGSFSLYTKRPSRDVTENWTNAEEFMVVIDGKITPNKELAIYTANDFSYFVKTKLRVNDPQKPKYRVDLYTNKVFDQLAEVKKKDNAELVSANNKLIEIIDP</sequence>
<gene>
    <name evidence="4" type="ORF">BFP71_02955</name>
</gene>
<dbReference type="RefSeq" id="WP_069833954.1">
    <property type="nucleotide sequence ID" value="NZ_MDGQ01000003.1"/>
</dbReference>
<dbReference type="AlphaFoldDB" id="A0A1E5T5I5"/>
<organism evidence="4 5">
    <name type="scientific">Roseivirga misakiensis</name>
    <dbReference type="NCBI Taxonomy" id="1563681"/>
    <lineage>
        <taxon>Bacteria</taxon>
        <taxon>Pseudomonadati</taxon>
        <taxon>Bacteroidota</taxon>
        <taxon>Cytophagia</taxon>
        <taxon>Cytophagales</taxon>
        <taxon>Roseivirgaceae</taxon>
        <taxon>Roseivirga</taxon>
    </lineage>
</organism>
<dbReference type="Proteomes" id="UP000095552">
    <property type="component" value="Unassembled WGS sequence"/>
</dbReference>
<feature type="transmembrane region" description="Helical" evidence="1">
    <location>
        <begin position="34"/>
        <end position="51"/>
    </location>
</feature>
<feature type="transmembrane region" description="Helical" evidence="1">
    <location>
        <begin position="118"/>
        <end position="140"/>
    </location>
</feature>
<dbReference type="Pfam" id="PF01551">
    <property type="entry name" value="Peptidase_M23"/>
    <property type="match status" value="1"/>
</dbReference>
<dbReference type="InterPro" id="IPR011055">
    <property type="entry name" value="Dup_hybrid_motif"/>
</dbReference>
<dbReference type="InterPro" id="IPR050570">
    <property type="entry name" value="Cell_wall_metabolism_enzyme"/>
</dbReference>
<keyword evidence="1" id="KW-0812">Transmembrane</keyword>
<protein>
    <recommendedName>
        <fullName evidence="6">Peptidase M23 domain-containing protein</fullName>
    </recommendedName>
</protein>
<keyword evidence="1" id="KW-0472">Membrane</keyword>
<reference evidence="4 5" key="1">
    <citation type="submission" date="2016-08" db="EMBL/GenBank/DDBJ databases">
        <title>Draft genome of Fabibacter sp. strain SK-8.</title>
        <authorList>
            <person name="Wong S.-K."/>
            <person name="Hamasaki K."/>
            <person name="Yoshizawa S."/>
        </authorList>
    </citation>
    <scope>NUCLEOTIDE SEQUENCE [LARGE SCALE GENOMIC DNA]</scope>
    <source>
        <strain evidence="4 5">SK-8</strain>
    </source>
</reference>
<dbReference type="GO" id="GO:0004222">
    <property type="term" value="F:metalloendopeptidase activity"/>
    <property type="evidence" value="ECO:0007669"/>
    <property type="project" value="TreeGrafter"/>
</dbReference>
<dbReference type="STRING" id="1563681.BFP71_02955"/>
<dbReference type="EMBL" id="MDGQ01000003">
    <property type="protein sequence ID" value="OEK06642.1"/>
    <property type="molecule type" value="Genomic_DNA"/>
</dbReference>
<dbReference type="InterPro" id="IPR016047">
    <property type="entry name" value="M23ase_b-sheet_dom"/>
</dbReference>
<evidence type="ECO:0000259" key="2">
    <source>
        <dbReference type="Pfam" id="PF01551"/>
    </source>
</evidence>
<feature type="transmembrane region" description="Helical" evidence="1">
    <location>
        <begin position="292"/>
        <end position="312"/>
    </location>
</feature>
<evidence type="ECO:0000313" key="4">
    <source>
        <dbReference type="EMBL" id="OEK06642.1"/>
    </source>
</evidence>
<feature type="domain" description="M23ase beta-sheet core" evidence="2">
    <location>
        <begin position="371"/>
        <end position="466"/>
    </location>
</feature>
<dbReference type="Gene3D" id="2.70.70.10">
    <property type="entry name" value="Glucose Permease (Domain IIA)"/>
    <property type="match status" value="1"/>
</dbReference>
<evidence type="ECO:0008006" key="6">
    <source>
        <dbReference type="Google" id="ProtNLM"/>
    </source>
</evidence>